<dbReference type="InterPro" id="IPR002999">
    <property type="entry name" value="Tudor"/>
</dbReference>
<reference evidence="3" key="1">
    <citation type="submission" date="2015-11" db="EMBL/GenBank/DDBJ databases">
        <title>De novo transcriptome assembly of four potential Pierce s Disease insect vectors from Arizona vineyards.</title>
        <authorList>
            <person name="Tassone E.E."/>
        </authorList>
    </citation>
    <scope>NUCLEOTIDE SEQUENCE</scope>
</reference>
<dbReference type="PROSITE" id="PS50304">
    <property type="entry name" value="TUDOR"/>
    <property type="match status" value="3"/>
</dbReference>
<dbReference type="InterPro" id="IPR050621">
    <property type="entry name" value="Tudor_domain_containing"/>
</dbReference>
<dbReference type="SUPFAM" id="SSF63748">
    <property type="entry name" value="Tudor/PWWP/MBT"/>
    <property type="match status" value="4"/>
</dbReference>
<dbReference type="AlphaFoldDB" id="A0A1B6IVE3"/>
<dbReference type="SMART" id="SM00333">
    <property type="entry name" value="TUDOR"/>
    <property type="match status" value="4"/>
</dbReference>
<dbReference type="Gene3D" id="2.30.30.140">
    <property type="match status" value="4"/>
</dbReference>
<dbReference type="EMBL" id="GECU01016818">
    <property type="protein sequence ID" value="JAS90888.1"/>
    <property type="molecule type" value="Transcribed_RNA"/>
</dbReference>
<dbReference type="Gene3D" id="2.40.50.90">
    <property type="match status" value="1"/>
</dbReference>
<feature type="non-terminal residue" evidence="3">
    <location>
        <position position="1"/>
    </location>
</feature>
<name>A0A1B6IVE3_9HEMI</name>
<dbReference type="CDD" id="cd20379">
    <property type="entry name" value="Tudor_dTUD-like"/>
    <property type="match status" value="2"/>
</dbReference>
<sequence length="1009" mass="112012">ESLTIEPIEQVDDYWIVKVDGVDLPTNGTLSNPVTPTLAPTHATAQITQPSSAQNAKPSFPKLLPGDTFTEVYVIHRDPDYVSVTTLSRMADLKLLSKNLQEAAATAVPLIPQQQSKCLAKWSKTNTWFRGRVVSLEPLMVNFVDNGNTEICTPENLKELPAHLNGYTPLAVRIDSKEEGHKDIMQKDVFSIKPLYKDSERNVWIVDVTTMKEGTLQPEETELSRIPVSVETIQPTVPSQTTAECQPPTLAQPSTESRQTIQTIVNQKCTQNQQNIGIFPSFLPSDKFSTVRITYHDPEEKTGNVYFVGAMTIIDALVEMNTYFSHSSAKGIQISSPQPGDIGICQFEELWYRVRVTSVTPTLTVYFMDYGNTEPITAQGLRMCPESHKDIPDLVKKIQLATGTSEKYFNLALESCLSIKPVSSLADGTVVVQVEGECYDVSVPVVSEPPVVLHVPTSPPLQPTFPSALSQPQYTAELLQQGWTAVFLPDRLDYITNILLGSLVTQHLPETVSLIYQLENLMDVKPFDSSYIPKVGDVVGCQDRQEWARGLVQEGEKVQLVDLARVANLSNYKRLPAEVINIPYMAASFSLLNKDIDLLNSLSEKMDIKMIVSGVTQTEGGLNATVTLQEFNVEGALRSWQYEPLACPDPLAVGDLVTICNVISSNTIMVVPADNAMSHHTIQLECRKAGDLEKPPKVGDYVACEFSDENMYCRSLVVKVNVIKDEYEVYKIDYGTTNIVSLNSLRPLTNMIRKLPCRATRVQLIGVDKVNKTEMTKESQAYLNLLAEKTLKIARIEFSCKDDGVALIVADSGESVNEKLAELLKPKILLDLNGKLTLGSIPMGKVVLHQEQMVIITQTEPLYVQLLDQAHYYYNNSHKDIQIHCGDNQSLYNPCQSELCFAKFGDEWYRSLCVQESVAGVSTQKLLDFGNIFTVPTTDIRQMLPEFLNFPALGLACEIKGLPSELSPEQKAKLKSLLAVDGTMKVTFESEEGDYYNINIPELTASLLS</sequence>
<feature type="domain" description="Tudor" evidence="1">
    <location>
        <begin position="695"/>
        <end position="755"/>
    </location>
</feature>
<feature type="domain" description="Tudor" evidence="1">
    <location>
        <begin position="336"/>
        <end position="391"/>
    </location>
</feature>
<organism evidence="3">
    <name type="scientific">Homalodisca liturata</name>
    <dbReference type="NCBI Taxonomy" id="320908"/>
    <lineage>
        <taxon>Eukaryota</taxon>
        <taxon>Metazoa</taxon>
        <taxon>Ecdysozoa</taxon>
        <taxon>Arthropoda</taxon>
        <taxon>Hexapoda</taxon>
        <taxon>Insecta</taxon>
        <taxon>Pterygota</taxon>
        <taxon>Neoptera</taxon>
        <taxon>Paraneoptera</taxon>
        <taxon>Hemiptera</taxon>
        <taxon>Auchenorrhyncha</taxon>
        <taxon>Membracoidea</taxon>
        <taxon>Cicadellidae</taxon>
        <taxon>Cicadellinae</taxon>
        <taxon>Proconiini</taxon>
        <taxon>Homalodisca</taxon>
    </lineage>
</organism>
<evidence type="ECO:0000313" key="2">
    <source>
        <dbReference type="EMBL" id="JAS77570.1"/>
    </source>
</evidence>
<feature type="domain" description="Tudor" evidence="1">
    <location>
        <begin position="111"/>
        <end position="167"/>
    </location>
</feature>
<gene>
    <name evidence="2" type="ORF">g.42805</name>
    <name evidence="3" type="ORF">g.42807</name>
</gene>
<accession>A0A1B6IVE3</accession>
<dbReference type="GO" id="GO:0005737">
    <property type="term" value="C:cytoplasm"/>
    <property type="evidence" value="ECO:0007669"/>
    <property type="project" value="UniProtKB-ARBA"/>
</dbReference>
<evidence type="ECO:0000259" key="1">
    <source>
        <dbReference type="PROSITE" id="PS50304"/>
    </source>
</evidence>
<protein>
    <recommendedName>
        <fullName evidence="1">Tudor domain-containing protein</fullName>
    </recommendedName>
</protein>
<evidence type="ECO:0000313" key="3">
    <source>
        <dbReference type="EMBL" id="JAS90888.1"/>
    </source>
</evidence>
<dbReference type="InterPro" id="IPR035437">
    <property type="entry name" value="SNase_OB-fold_sf"/>
</dbReference>
<dbReference type="PANTHER" id="PTHR22948">
    <property type="entry name" value="TUDOR DOMAIN CONTAINING PROTEIN"/>
    <property type="match status" value="1"/>
</dbReference>
<dbReference type="PANTHER" id="PTHR22948:SF29">
    <property type="entry name" value="FI02030P-RELATED"/>
    <property type="match status" value="1"/>
</dbReference>
<dbReference type="EMBL" id="GECU01030136">
    <property type="protein sequence ID" value="JAS77570.1"/>
    <property type="molecule type" value="Transcribed_RNA"/>
</dbReference>
<proteinExistence type="predicted"/>
<dbReference type="Pfam" id="PF00567">
    <property type="entry name" value="TUDOR"/>
    <property type="match status" value="4"/>
</dbReference>